<dbReference type="PROSITE" id="PS00109">
    <property type="entry name" value="PROTEIN_KINASE_TYR"/>
    <property type="match status" value="1"/>
</dbReference>
<proteinExistence type="predicted"/>
<dbReference type="PANTHER" id="PTHR24416">
    <property type="entry name" value="TYROSINE-PROTEIN KINASE RECEPTOR"/>
    <property type="match status" value="1"/>
</dbReference>
<reference evidence="3" key="1">
    <citation type="submission" date="2017-10" db="EMBL/GenBank/DDBJ databases">
        <title>Rapid genome shrinkage in a self-fertile nematode reveals novel sperm competition proteins.</title>
        <authorList>
            <person name="Yin D."/>
            <person name="Schwarz E.M."/>
            <person name="Thomas C.G."/>
            <person name="Felde R.L."/>
            <person name="Korf I.F."/>
            <person name="Cutter A.D."/>
            <person name="Schartner C.M."/>
            <person name="Ralston E.J."/>
            <person name="Meyer B.J."/>
            <person name="Haag E.S."/>
        </authorList>
    </citation>
    <scope>NUCLEOTIDE SEQUENCE [LARGE SCALE GENOMIC DNA]</scope>
    <source>
        <strain evidence="3">JU1422</strain>
    </source>
</reference>
<dbReference type="OrthoDB" id="535945at2759"/>
<feature type="domain" description="Protein kinase" evidence="1">
    <location>
        <begin position="1"/>
        <end position="344"/>
    </location>
</feature>
<evidence type="ECO:0000313" key="2">
    <source>
        <dbReference type="EMBL" id="PIC29175.1"/>
    </source>
</evidence>
<dbReference type="Gene3D" id="3.30.200.20">
    <property type="entry name" value="Phosphorylase Kinase, domain 1"/>
    <property type="match status" value="1"/>
</dbReference>
<accession>A0A2G5TPE3</accession>
<dbReference type="InterPro" id="IPR001245">
    <property type="entry name" value="Ser-Thr/Tyr_kinase_cat_dom"/>
</dbReference>
<dbReference type="PANTHER" id="PTHR24416:SF503">
    <property type="entry name" value="PROTEIN KINASE DOMAIN-CONTAINING PROTEIN-RELATED"/>
    <property type="match status" value="1"/>
</dbReference>
<dbReference type="STRING" id="1611254.A0A2G5TPE3"/>
<dbReference type="GO" id="GO:0043235">
    <property type="term" value="C:receptor complex"/>
    <property type="evidence" value="ECO:0007669"/>
    <property type="project" value="TreeGrafter"/>
</dbReference>
<dbReference type="InterPro" id="IPR008266">
    <property type="entry name" value="Tyr_kinase_AS"/>
</dbReference>
<dbReference type="InterPro" id="IPR000719">
    <property type="entry name" value="Prot_kinase_dom"/>
</dbReference>
<keyword evidence="3" id="KW-1185">Reference proteome</keyword>
<comment type="caution">
    <text evidence="2">The sequence shown here is derived from an EMBL/GenBank/DDBJ whole genome shotgun (WGS) entry which is preliminary data.</text>
</comment>
<dbReference type="GO" id="GO:0007169">
    <property type="term" value="P:cell surface receptor protein tyrosine kinase signaling pathway"/>
    <property type="evidence" value="ECO:0007669"/>
    <property type="project" value="TreeGrafter"/>
</dbReference>
<dbReference type="AlphaFoldDB" id="A0A2G5TPE3"/>
<dbReference type="InterPro" id="IPR050122">
    <property type="entry name" value="RTK"/>
</dbReference>
<dbReference type="InterPro" id="IPR011009">
    <property type="entry name" value="Kinase-like_dom_sf"/>
</dbReference>
<dbReference type="Gene3D" id="1.10.510.10">
    <property type="entry name" value="Transferase(Phosphotransferase) domain 1"/>
    <property type="match status" value="1"/>
</dbReference>
<name>A0A2G5TPE3_9PELO</name>
<evidence type="ECO:0000259" key="1">
    <source>
        <dbReference type="PROSITE" id="PS50011"/>
    </source>
</evidence>
<dbReference type="GO" id="GO:0005886">
    <property type="term" value="C:plasma membrane"/>
    <property type="evidence" value="ECO:0007669"/>
    <property type="project" value="TreeGrafter"/>
</dbReference>
<dbReference type="PRINTS" id="PR00109">
    <property type="entry name" value="TYRKINASE"/>
</dbReference>
<sequence>MGSYIRGFFQKRRELPSSDEPRLESLFIDKNLIIEIITGGQYCESRSKAILIKKNSETKLNAVIKLCQRSYDADRFEQQLNERDILCSLDTHPNIVSLIGVVPSRLVFTKDGTSNLKNFRKWTILEHVDGENLSIYLRDRWADLQNLIVYSPVTGYADYPPCKTNELKRVKMSDNLNSLCTIDLIAFAYQIANGMKYLASVKCVHRDLCLSNILLTKNKTIRIIDFQLAKKIEDDDCYRYSKTNLRREWVRWLCTAPETFQNSTSDEKSDVWSFAVCLYELFSLGRQPNIEWNAKFIVLNRGGRFREPENCPPQIYNFMLKCWELDPEKRPTFSECFDFFCTYINNYDIQIKKRIDEKLKADLEKQENEKKWARGRSA</sequence>
<dbReference type="PROSITE" id="PS50011">
    <property type="entry name" value="PROTEIN_KINASE_DOM"/>
    <property type="match status" value="1"/>
</dbReference>
<dbReference type="GO" id="GO:0005524">
    <property type="term" value="F:ATP binding"/>
    <property type="evidence" value="ECO:0007669"/>
    <property type="project" value="InterPro"/>
</dbReference>
<dbReference type="GO" id="GO:0004714">
    <property type="term" value="F:transmembrane receptor protein tyrosine kinase activity"/>
    <property type="evidence" value="ECO:0007669"/>
    <property type="project" value="TreeGrafter"/>
</dbReference>
<dbReference type="EMBL" id="PDUG01000005">
    <property type="protein sequence ID" value="PIC29175.1"/>
    <property type="molecule type" value="Genomic_DNA"/>
</dbReference>
<evidence type="ECO:0000313" key="3">
    <source>
        <dbReference type="Proteomes" id="UP000230233"/>
    </source>
</evidence>
<dbReference type="Proteomes" id="UP000230233">
    <property type="component" value="Chromosome V"/>
</dbReference>
<dbReference type="Pfam" id="PF07714">
    <property type="entry name" value="PK_Tyr_Ser-Thr"/>
    <property type="match status" value="1"/>
</dbReference>
<dbReference type="SUPFAM" id="SSF56112">
    <property type="entry name" value="Protein kinase-like (PK-like)"/>
    <property type="match status" value="1"/>
</dbReference>
<gene>
    <name evidence="2" type="primary">Cnig_chr_V.g20849</name>
    <name evidence="2" type="ORF">B9Z55_020849</name>
</gene>
<organism evidence="2 3">
    <name type="scientific">Caenorhabditis nigoni</name>
    <dbReference type="NCBI Taxonomy" id="1611254"/>
    <lineage>
        <taxon>Eukaryota</taxon>
        <taxon>Metazoa</taxon>
        <taxon>Ecdysozoa</taxon>
        <taxon>Nematoda</taxon>
        <taxon>Chromadorea</taxon>
        <taxon>Rhabditida</taxon>
        <taxon>Rhabditina</taxon>
        <taxon>Rhabditomorpha</taxon>
        <taxon>Rhabditoidea</taxon>
        <taxon>Rhabditidae</taxon>
        <taxon>Peloderinae</taxon>
        <taxon>Caenorhabditis</taxon>
    </lineage>
</organism>
<protein>
    <recommendedName>
        <fullName evidence="1">Protein kinase domain-containing protein</fullName>
    </recommendedName>
</protein>